<protein>
    <submittedName>
        <fullName evidence="2">Uncharacterized protein</fullName>
    </submittedName>
</protein>
<dbReference type="EMBL" id="BKCJ011223731">
    <property type="protein sequence ID" value="GFD06271.1"/>
    <property type="molecule type" value="Genomic_DNA"/>
</dbReference>
<feature type="non-terminal residue" evidence="2">
    <location>
        <position position="1"/>
    </location>
</feature>
<dbReference type="AlphaFoldDB" id="A0A699TAP7"/>
<name>A0A699TAP7_TANCI</name>
<organism evidence="2">
    <name type="scientific">Tanacetum cinerariifolium</name>
    <name type="common">Dalmatian daisy</name>
    <name type="synonym">Chrysanthemum cinerariifolium</name>
    <dbReference type="NCBI Taxonomy" id="118510"/>
    <lineage>
        <taxon>Eukaryota</taxon>
        <taxon>Viridiplantae</taxon>
        <taxon>Streptophyta</taxon>
        <taxon>Embryophyta</taxon>
        <taxon>Tracheophyta</taxon>
        <taxon>Spermatophyta</taxon>
        <taxon>Magnoliopsida</taxon>
        <taxon>eudicotyledons</taxon>
        <taxon>Gunneridae</taxon>
        <taxon>Pentapetalae</taxon>
        <taxon>asterids</taxon>
        <taxon>campanulids</taxon>
        <taxon>Asterales</taxon>
        <taxon>Asteraceae</taxon>
        <taxon>Asteroideae</taxon>
        <taxon>Anthemideae</taxon>
        <taxon>Anthemidinae</taxon>
        <taxon>Tanacetum</taxon>
    </lineage>
</organism>
<gene>
    <name evidence="2" type="ORF">Tci_878240</name>
</gene>
<evidence type="ECO:0000256" key="1">
    <source>
        <dbReference type="SAM" id="MobiDB-lite"/>
    </source>
</evidence>
<feature type="region of interest" description="Disordered" evidence="1">
    <location>
        <begin position="8"/>
        <end position="38"/>
    </location>
</feature>
<accession>A0A699TAP7</accession>
<feature type="compositionally biased region" description="Acidic residues" evidence="1">
    <location>
        <begin position="27"/>
        <end position="38"/>
    </location>
</feature>
<sequence length="51" mass="5785">PYIIIDVVDEDDDITDDEDTLPHDLAECDNEDLINVDDDGVDKVYSSKEED</sequence>
<proteinExistence type="predicted"/>
<feature type="compositionally biased region" description="Acidic residues" evidence="1">
    <location>
        <begin position="8"/>
        <end position="19"/>
    </location>
</feature>
<comment type="caution">
    <text evidence="2">The sequence shown here is derived from an EMBL/GenBank/DDBJ whole genome shotgun (WGS) entry which is preliminary data.</text>
</comment>
<evidence type="ECO:0000313" key="2">
    <source>
        <dbReference type="EMBL" id="GFD06271.1"/>
    </source>
</evidence>
<reference evidence="2" key="1">
    <citation type="journal article" date="2019" name="Sci. Rep.">
        <title>Draft genome of Tanacetum cinerariifolium, the natural source of mosquito coil.</title>
        <authorList>
            <person name="Yamashiro T."/>
            <person name="Shiraishi A."/>
            <person name="Satake H."/>
            <person name="Nakayama K."/>
        </authorList>
    </citation>
    <scope>NUCLEOTIDE SEQUENCE</scope>
</reference>